<name>A0ACC1IS47_9FUNG</name>
<keyword evidence="2" id="KW-1185">Reference proteome</keyword>
<accession>A0ACC1IS47</accession>
<feature type="non-terminal residue" evidence="1">
    <location>
        <position position="1"/>
    </location>
</feature>
<proteinExistence type="predicted"/>
<evidence type="ECO:0000313" key="2">
    <source>
        <dbReference type="Proteomes" id="UP001150581"/>
    </source>
</evidence>
<dbReference type="Proteomes" id="UP001150581">
    <property type="component" value="Unassembled WGS sequence"/>
</dbReference>
<evidence type="ECO:0000313" key="1">
    <source>
        <dbReference type="EMBL" id="KAJ1899882.1"/>
    </source>
</evidence>
<gene>
    <name evidence="1" type="ORF">LPJ66_001825</name>
</gene>
<organism evidence="1 2">
    <name type="scientific">Kickxella alabastrina</name>
    <dbReference type="NCBI Taxonomy" id="61397"/>
    <lineage>
        <taxon>Eukaryota</taxon>
        <taxon>Fungi</taxon>
        <taxon>Fungi incertae sedis</taxon>
        <taxon>Zoopagomycota</taxon>
        <taxon>Kickxellomycotina</taxon>
        <taxon>Kickxellomycetes</taxon>
        <taxon>Kickxellales</taxon>
        <taxon>Kickxellaceae</taxon>
        <taxon>Kickxella</taxon>
    </lineage>
</organism>
<sequence length="206" mass="22514">LMRVLPMGDERLIHVDTSDGRRMLACKANSDGNGGEEGEEPDYASDSISLDECPPPSASLRMLASSPCCADSIGDNSIRTAAESIAPSAVATSCELQPSLFEVEAREQEQEQEQDGNDDGQRAEHGQEIEVVQRRVEALSRGREMVLGFALMMPVRRWVWAPRASRSSRSLRKKSTVALIVLVLVGFGAVTLGWILAYQTYVSVLF</sequence>
<reference evidence="1" key="1">
    <citation type="submission" date="2022-07" db="EMBL/GenBank/DDBJ databases">
        <title>Phylogenomic reconstructions and comparative analyses of Kickxellomycotina fungi.</title>
        <authorList>
            <person name="Reynolds N.K."/>
            <person name="Stajich J.E."/>
            <person name="Barry K."/>
            <person name="Grigoriev I.V."/>
            <person name="Crous P."/>
            <person name="Smith M.E."/>
        </authorList>
    </citation>
    <scope>NUCLEOTIDE SEQUENCE</scope>
    <source>
        <strain evidence="1">Benny 63K</strain>
    </source>
</reference>
<protein>
    <submittedName>
        <fullName evidence="1">Uncharacterized protein</fullName>
    </submittedName>
</protein>
<comment type="caution">
    <text evidence="1">The sequence shown here is derived from an EMBL/GenBank/DDBJ whole genome shotgun (WGS) entry which is preliminary data.</text>
</comment>
<dbReference type="EMBL" id="JANBPG010000118">
    <property type="protein sequence ID" value="KAJ1899882.1"/>
    <property type="molecule type" value="Genomic_DNA"/>
</dbReference>